<evidence type="ECO:0000259" key="8">
    <source>
        <dbReference type="Pfam" id="PF04106"/>
    </source>
</evidence>
<evidence type="ECO:0000256" key="7">
    <source>
        <dbReference type="RuleBase" id="RU361202"/>
    </source>
</evidence>
<gene>
    <name evidence="11" type="ORF">METBIDRAFT_44020</name>
</gene>
<evidence type="ECO:0000313" key="11">
    <source>
        <dbReference type="EMBL" id="OBA20361.1"/>
    </source>
</evidence>
<keyword evidence="5 7" id="KW-0832">Ubl conjugation</keyword>
<dbReference type="OrthoDB" id="272162at2759"/>
<evidence type="ECO:0000259" key="10">
    <source>
        <dbReference type="Pfam" id="PF20638"/>
    </source>
</evidence>
<keyword evidence="4 7" id="KW-1017">Isopeptide bond</keyword>
<sequence length="277" mass="31517">MSQQVTEKVWNGLVHVRVSYQDAEYLLEAKRMLYFPVYFPRIIDFFRIATGCLDLCAQPVWLEHGNVAIRWNLPVGLLYDLLYLPDHETARDRSWTLVLRLASPHNPYPSDQIIPFGPASGETVDYDTLLNQVFINALKQSCYVLNGNSRSVLSLSADDTCALWRAMAKHDMSVYSNIRRKLATPGQGTRHRLPLKIFEAGSATLFQAPVWSADTDGRPNTLARAMSAQVAGLSARPFPRVYVHGVNVDVLLNEPLVDLWTRFRFMDNFLYIVITRN</sequence>
<keyword evidence="6 7" id="KW-0072">Autophagy</keyword>
<dbReference type="InterPro" id="IPR048940">
    <property type="entry name" value="ATG5_HBR"/>
</dbReference>
<dbReference type="GO" id="GO:0034045">
    <property type="term" value="C:phagophore assembly site membrane"/>
    <property type="evidence" value="ECO:0007669"/>
    <property type="project" value="UniProtKB-SubCell"/>
</dbReference>
<organism evidence="11 12">
    <name type="scientific">Metschnikowia bicuspidata var. bicuspidata NRRL YB-4993</name>
    <dbReference type="NCBI Taxonomy" id="869754"/>
    <lineage>
        <taxon>Eukaryota</taxon>
        <taxon>Fungi</taxon>
        <taxon>Dikarya</taxon>
        <taxon>Ascomycota</taxon>
        <taxon>Saccharomycotina</taxon>
        <taxon>Pichiomycetes</taxon>
        <taxon>Metschnikowiaceae</taxon>
        <taxon>Metschnikowia</taxon>
    </lineage>
</organism>
<dbReference type="Gene3D" id="1.10.246.190">
    <property type="entry name" value="Autophagy protein Apg5, helix rich domain"/>
    <property type="match status" value="1"/>
</dbReference>
<dbReference type="GO" id="GO:0034274">
    <property type="term" value="C:Atg12-Atg5-Atg16 complex"/>
    <property type="evidence" value="ECO:0007669"/>
    <property type="project" value="TreeGrafter"/>
</dbReference>
<evidence type="ECO:0000256" key="6">
    <source>
        <dbReference type="ARBA" id="ARBA00023006"/>
    </source>
</evidence>
<keyword evidence="7" id="KW-0813">Transport</keyword>
<dbReference type="GO" id="GO:0044233">
    <property type="term" value="C:mitochondria-associated endoplasmic reticulum membrane contact site"/>
    <property type="evidence" value="ECO:0007669"/>
    <property type="project" value="TreeGrafter"/>
</dbReference>
<comment type="subunit">
    <text evidence="3 7">Conjugated with ATG12.</text>
</comment>
<dbReference type="Gene3D" id="3.10.20.620">
    <property type="match status" value="1"/>
</dbReference>
<dbReference type="GO" id="GO:0061908">
    <property type="term" value="C:phagophore"/>
    <property type="evidence" value="ECO:0007669"/>
    <property type="project" value="TreeGrafter"/>
</dbReference>
<comment type="caution">
    <text evidence="11">The sequence shown here is derived from an EMBL/GenBank/DDBJ whole genome shotgun (WGS) entry which is preliminary data.</text>
</comment>
<dbReference type="Pfam" id="PF20638">
    <property type="entry name" value="ATG5_UblA"/>
    <property type="match status" value="1"/>
</dbReference>
<evidence type="ECO:0000256" key="4">
    <source>
        <dbReference type="ARBA" id="ARBA00022499"/>
    </source>
</evidence>
<dbReference type="Pfam" id="PF20637">
    <property type="entry name" value="ATG5_HBR"/>
    <property type="match status" value="1"/>
</dbReference>
<feature type="domain" description="Autophagy protein ATG5 alpha-helical bundle region" evidence="9">
    <location>
        <begin position="130"/>
        <end position="183"/>
    </location>
</feature>
<evidence type="ECO:0000256" key="1">
    <source>
        <dbReference type="ARBA" id="ARBA00004623"/>
    </source>
</evidence>
<evidence type="ECO:0000259" key="9">
    <source>
        <dbReference type="Pfam" id="PF20637"/>
    </source>
</evidence>
<comment type="subcellular location">
    <subcellularLocation>
        <location evidence="1 7">Preautophagosomal structure membrane</location>
        <topology evidence="1 7">Peripheral membrane protein</topology>
    </subcellularLocation>
</comment>
<dbReference type="GO" id="GO:0006995">
    <property type="term" value="P:cellular response to nitrogen starvation"/>
    <property type="evidence" value="ECO:0007669"/>
    <property type="project" value="TreeGrafter"/>
</dbReference>
<keyword evidence="12" id="KW-1185">Reference proteome</keyword>
<dbReference type="EMBL" id="LXTC01000004">
    <property type="protein sequence ID" value="OBA20361.1"/>
    <property type="molecule type" value="Genomic_DNA"/>
</dbReference>
<dbReference type="Gene3D" id="3.10.20.90">
    <property type="entry name" value="Phosphatidylinositol 3-kinase Catalytic Subunit, Chain A, domain 1"/>
    <property type="match status" value="1"/>
</dbReference>
<accession>A0A1A0H8M0</accession>
<proteinExistence type="inferred from homology"/>
<dbReference type="Proteomes" id="UP000092555">
    <property type="component" value="Unassembled WGS sequence"/>
</dbReference>
<keyword evidence="7" id="KW-0472">Membrane</keyword>
<dbReference type="RefSeq" id="XP_018710883.1">
    <property type="nucleotide sequence ID" value="XM_018857735.1"/>
</dbReference>
<dbReference type="GO" id="GO:0019776">
    <property type="term" value="F:Atg8-family ligase activity"/>
    <property type="evidence" value="ECO:0007669"/>
    <property type="project" value="TreeGrafter"/>
</dbReference>
<feature type="domain" description="Autophagy protein ATG5 UblB" evidence="8">
    <location>
        <begin position="193"/>
        <end position="274"/>
    </location>
</feature>
<dbReference type="AlphaFoldDB" id="A0A1A0H8M0"/>
<dbReference type="InterPro" id="IPR007239">
    <property type="entry name" value="Atg5"/>
</dbReference>
<evidence type="ECO:0000256" key="5">
    <source>
        <dbReference type="ARBA" id="ARBA00022843"/>
    </source>
</evidence>
<evidence type="ECO:0000256" key="3">
    <source>
        <dbReference type="ARBA" id="ARBA00011554"/>
    </source>
</evidence>
<reference evidence="11 12" key="1">
    <citation type="submission" date="2016-05" db="EMBL/GenBank/DDBJ databases">
        <title>Comparative genomics of biotechnologically important yeasts.</title>
        <authorList>
            <consortium name="DOE Joint Genome Institute"/>
            <person name="Riley R."/>
            <person name="Haridas S."/>
            <person name="Wolfe K.H."/>
            <person name="Lopes M.R."/>
            <person name="Hittinger C.T."/>
            <person name="Goker M."/>
            <person name="Salamov A."/>
            <person name="Wisecaver J."/>
            <person name="Long T.M."/>
            <person name="Aerts A.L."/>
            <person name="Barry K."/>
            <person name="Choi C."/>
            <person name="Clum A."/>
            <person name="Coughlan A.Y."/>
            <person name="Deshpande S."/>
            <person name="Douglass A.P."/>
            <person name="Hanson S.J."/>
            <person name="Klenk H.-P."/>
            <person name="LaButti K."/>
            <person name="Lapidus A."/>
            <person name="Lindquist E."/>
            <person name="Lipzen A."/>
            <person name="Meier-kolthoff J.P."/>
            <person name="Ohm R.A."/>
            <person name="Otillar R.P."/>
            <person name="Pangilinan J."/>
            <person name="Peng Y."/>
            <person name="Rokas A."/>
            <person name="Rosa C.A."/>
            <person name="Scheuner C."/>
            <person name="Sibirny A.A."/>
            <person name="Slot J.C."/>
            <person name="Stielow J.B."/>
            <person name="Sun H."/>
            <person name="Kurtzman C.P."/>
            <person name="Blackwell M."/>
            <person name="Grigoriev I.V."/>
            <person name="Jeffries T.W."/>
        </authorList>
    </citation>
    <scope>NUCLEOTIDE SEQUENCE [LARGE SCALE GENOMIC DNA]</scope>
    <source>
        <strain evidence="11 12">NRRL YB-4993</strain>
    </source>
</reference>
<dbReference type="InterPro" id="IPR042526">
    <property type="entry name" value="Atg5_HR"/>
</dbReference>
<feature type="domain" description="Autophagy protein ATG5 UblA" evidence="10">
    <location>
        <begin position="15"/>
        <end position="100"/>
    </location>
</feature>
<evidence type="ECO:0000313" key="12">
    <source>
        <dbReference type="Proteomes" id="UP000092555"/>
    </source>
</evidence>
<dbReference type="GO" id="GO:0005776">
    <property type="term" value="C:autophagosome"/>
    <property type="evidence" value="ECO:0007669"/>
    <property type="project" value="TreeGrafter"/>
</dbReference>
<dbReference type="InterPro" id="IPR042527">
    <property type="entry name" value="Atg5_UblA_dom_sf"/>
</dbReference>
<protein>
    <recommendedName>
        <fullName evidence="7">Autophagy protein 5</fullName>
    </recommendedName>
</protein>
<dbReference type="GO" id="GO:0034727">
    <property type="term" value="P:piecemeal microautophagy of the nucleus"/>
    <property type="evidence" value="ECO:0007669"/>
    <property type="project" value="TreeGrafter"/>
</dbReference>
<dbReference type="GO" id="GO:0000422">
    <property type="term" value="P:autophagy of mitochondrion"/>
    <property type="evidence" value="ECO:0007669"/>
    <property type="project" value="TreeGrafter"/>
</dbReference>
<dbReference type="InterPro" id="IPR048939">
    <property type="entry name" value="ATG5_UblA"/>
</dbReference>
<dbReference type="STRING" id="869754.A0A1A0H8M0"/>
<evidence type="ECO:0000256" key="2">
    <source>
        <dbReference type="ARBA" id="ARBA00006910"/>
    </source>
</evidence>
<comment type="similarity">
    <text evidence="2 7">Belongs to the ATG5 family.</text>
</comment>
<dbReference type="Pfam" id="PF04106">
    <property type="entry name" value="ATG5_UblB"/>
    <property type="match status" value="1"/>
</dbReference>
<name>A0A1A0H8M0_9ASCO</name>
<dbReference type="InterPro" id="IPR048318">
    <property type="entry name" value="ATG5_UblB"/>
</dbReference>
<dbReference type="PANTHER" id="PTHR13040:SF2">
    <property type="entry name" value="AUTOPHAGY PROTEIN 5"/>
    <property type="match status" value="1"/>
</dbReference>
<comment type="function">
    <text evidence="7">Involved in cytoplasm to vacuole transport (Cvt) and autophagic vesicle formation.</text>
</comment>
<dbReference type="PANTHER" id="PTHR13040">
    <property type="entry name" value="AUTOPHAGY PROTEIN 5"/>
    <property type="match status" value="1"/>
</dbReference>
<dbReference type="GeneID" id="30030711"/>